<proteinExistence type="inferred from homology"/>
<gene>
    <name evidence="2" type="ORF">V6N12_062002</name>
</gene>
<organism evidence="2 3">
    <name type="scientific">Hibiscus sabdariffa</name>
    <name type="common">roselle</name>
    <dbReference type="NCBI Taxonomy" id="183260"/>
    <lineage>
        <taxon>Eukaryota</taxon>
        <taxon>Viridiplantae</taxon>
        <taxon>Streptophyta</taxon>
        <taxon>Embryophyta</taxon>
        <taxon>Tracheophyta</taxon>
        <taxon>Spermatophyta</taxon>
        <taxon>Magnoliopsida</taxon>
        <taxon>eudicotyledons</taxon>
        <taxon>Gunneridae</taxon>
        <taxon>Pentapetalae</taxon>
        <taxon>rosids</taxon>
        <taxon>malvids</taxon>
        <taxon>Malvales</taxon>
        <taxon>Malvaceae</taxon>
        <taxon>Malvoideae</taxon>
        <taxon>Hibiscus</taxon>
    </lineage>
</organism>
<keyword evidence="3" id="KW-1185">Reference proteome</keyword>
<sequence length="309" mass="35297">MKNEVKTKGLAEFIELKREVLPQAKNEVKVFDELPTPVDGVLVMQNVNDSVREQQLSDSQAKNTMTLQMSKSEQNSKRVVSDLNDENVYNSSQITPPVDVALGEGLSTLIFYLRMSPEMVLVAAMLKSHLIDTILNAEHRALLDHCDMVLNNEVLQATIPWRIDFRHVKRQWNLEELQQRFYIAILEARDRIGGHVYIDCSSLSVIVDLGAMISEVEVDVSTKRRPDLSSLICEHLGVELIVLNSVCPFYDIVFGLKVTTDINVVVGSFLKYYESPERRFVSETMDEMLYMISQLKLSKMNFFTSRYLP</sequence>
<evidence type="ECO:0000256" key="1">
    <source>
        <dbReference type="ARBA" id="ARBA00005995"/>
    </source>
</evidence>
<evidence type="ECO:0000313" key="2">
    <source>
        <dbReference type="EMBL" id="KAK8549104.1"/>
    </source>
</evidence>
<comment type="similarity">
    <text evidence="1">Belongs to the flavin monoamine oxidase family.</text>
</comment>
<dbReference type="PANTHER" id="PTHR10742:SF410">
    <property type="entry name" value="LYSINE-SPECIFIC HISTONE DEMETHYLASE 2"/>
    <property type="match status" value="1"/>
</dbReference>
<dbReference type="EMBL" id="JBBPBM010000021">
    <property type="protein sequence ID" value="KAK8549104.1"/>
    <property type="molecule type" value="Genomic_DNA"/>
</dbReference>
<reference evidence="2 3" key="1">
    <citation type="journal article" date="2024" name="G3 (Bethesda)">
        <title>Genome assembly of Hibiscus sabdariffa L. provides insights into metabolisms of medicinal natural products.</title>
        <authorList>
            <person name="Kim T."/>
        </authorList>
    </citation>
    <scope>NUCLEOTIDE SEQUENCE [LARGE SCALE GENOMIC DNA]</scope>
    <source>
        <strain evidence="2">TK-2024</strain>
        <tissue evidence="2">Old leaves</tissue>
    </source>
</reference>
<evidence type="ECO:0000313" key="3">
    <source>
        <dbReference type="Proteomes" id="UP001472677"/>
    </source>
</evidence>
<comment type="caution">
    <text evidence="2">The sequence shown here is derived from an EMBL/GenBank/DDBJ whole genome shotgun (WGS) entry which is preliminary data.</text>
</comment>
<dbReference type="Proteomes" id="UP001472677">
    <property type="component" value="Unassembled WGS sequence"/>
</dbReference>
<dbReference type="PANTHER" id="PTHR10742">
    <property type="entry name" value="FLAVIN MONOAMINE OXIDASE"/>
    <property type="match status" value="1"/>
</dbReference>
<name>A0ABR2DYP3_9ROSI</name>
<accession>A0ABR2DYP3</accession>
<dbReference type="InterPro" id="IPR050281">
    <property type="entry name" value="Flavin_monoamine_oxidase"/>
</dbReference>
<protein>
    <submittedName>
        <fullName evidence="2">Uncharacterized protein</fullName>
    </submittedName>
</protein>